<keyword evidence="5" id="KW-0479">Metal-binding</keyword>
<comment type="subcellular location">
    <subcellularLocation>
        <location evidence="2">Nucleus</location>
    </subcellularLocation>
</comment>
<dbReference type="GO" id="GO:0016787">
    <property type="term" value="F:hydrolase activity"/>
    <property type="evidence" value="ECO:0007669"/>
    <property type="project" value="UniProtKB-KW"/>
</dbReference>
<comment type="cofactor">
    <cofactor evidence="1">
        <name>a divalent metal cation</name>
        <dbReference type="ChEBI" id="CHEBI:60240"/>
    </cofactor>
</comment>
<evidence type="ECO:0000313" key="10">
    <source>
        <dbReference type="Proteomes" id="UP000683360"/>
    </source>
</evidence>
<organism evidence="9 10">
    <name type="scientific">Mytilus edulis</name>
    <name type="common">Blue mussel</name>
    <dbReference type="NCBI Taxonomy" id="6550"/>
    <lineage>
        <taxon>Eukaryota</taxon>
        <taxon>Metazoa</taxon>
        <taxon>Spiralia</taxon>
        <taxon>Lophotrochozoa</taxon>
        <taxon>Mollusca</taxon>
        <taxon>Bivalvia</taxon>
        <taxon>Autobranchia</taxon>
        <taxon>Pteriomorphia</taxon>
        <taxon>Mytilida</taxon>
        <taxon>Mytiloidea</taxon>
        <taxon>Mytilidae</taxon>
        <taxon>Mytilinae</taxon>
        <taxon>Mytilus</taxon>
    </lineage>
</organism>
<protein>
    <recommendedName>
        <fullName evidence="8">DDE Tnp4 domain-containing protein</fullName>
    </recommendedName>
</protein>
<dbReference type="Proteomes" id="UP000683360">
    <property type="component" value="Unassembled WGS sequence"/>
</dbReference>
<sequence>MPTDNLTPFGTATQSTYIGGSSGEPEYAIYPPISNQFSVSICSHTYFSNSKPAWWMFEFSFGYAYITEIQIYYREGYHDPGLDNITNVFIPCYQLGKYVIYYDDKGVTESDDPVIELCYVAINGCENGTWGTNCTKECPSTCIEQHCYPGNGSCILGCETQNCLNDICNIQTGVCTDGCVNEWIGQFCSLITKNLTPFGTATQSSSVSGHYGRPEYAINPPISNKFSLTLCSHTRIDGSRTPAGWWMFQFSFGSAYITDITIYYREGYSDSCYEDPGPGLPNITQTVSWNKLGNYVIYYDDKGSTEITGRYDGPVIELCYIAINGQRLIENIRDFRRINGFPQVGGAIDGTHIPIVAPRDNPADYYNRKGWYSMVCQAVVDANYCFTNVYVGWPGRVHDARIFSNSDIYRQGENGELFPQHTVNINGTEIPVFLLGDAAYPLKSWLMRPFSDFGNLTYEQKTFNYKHSSTRMVVEGSFGRLKGRWRCLLKRLDVATVRVPYVVCSCCTLHNFCEVHGDGINEQWLNGVVGDQDNVFLANLQINQNNYAENIRVAVASYLV</sequence>
<accession>A0A8S3QH54</accession>
<dbReference type="AlphaFoldDB" id="A0A8S3QH54"/>
<dbReference type="GO" id="GO:0005634">
    <property type="term" value="C:nucleus"/>
    <property type="evidence" value="ECO:0007669"/>
    <property type="project" value="UniProtKB-SubCell"/>
</dbReference>
<dbReference type="GO" id="GO:0046872">
    <property type="term" value="F:metal ion binding"/>
    <property type="evidence" value="ECO:0007669"/>
    <property type="project" value="UniProtKB-KW"/>
</dbReference>
<dbReference type="PANTHER" id="PTHR22930:SF85">
    <property type="entry name" value="GH03217P-RELATED"/>
    <property type="match status" value="1"/>
</dbReference>
<dbReference type="Gene3D" id="2.60.120.260">
    <property type="entry name" value="Galactose-binding domain-like"/>
    <property type="match status" value="2"/>
</dbReference>
<keyword evidence="10" id="KW-1185">Reference proteome</keyword>
<evidence type="ECO:0000256" key="1">
    <source>
        <dbReference type="ARBA" id="ARBA00001968"/>
    </source>
</evidence>
<dbReference type="Pfam" id="PF13359">
    <property type="entry name" value="DDE_Tnp_4"/>
    <property type="match status" value="1"/>
</dbReference>
<dbReference type="InterPro" id="IPR045249">
    <property type="entry name" value="HARBI1-like"/>
</dbReference>
<comment type="similarity">
    <text evidence="3">Belongs to the HARBI1 family.</text>
</comment>
<evidence type="ECO:0000256" key="6">
    <source>
        <dbReference type="ARBA" id="ARBA00022801"/>
    </source>
</evidence>
<dbReference type="InterPro" id="IPR027806">
    <property type="entry name" value="HARBI1_dom"/>
</dbReference>
<evidence type="ECO:0000256" key="7">
    <source>
        <dbReference type="ARBA" id="ARBA00023242"/>
    </source>
</evidence>
<dbReference type="PANTHER" id="PTHR22930">
    <property type="match status" value="1"/>
</dbReference>
<keyword evidence="6" id="KW-0378">Hydrolase</keyword>
<name>A0A8S3QH54_MYTED</name>
<keyword evidence="4" id="KW-0540">Nuclease</keyword>
<dbReference type="EMBL" id="CAJPWZ010000493">
    <property type="protein sequence ID" value="CAG2194764.1"/>
    <property type="molecule type" value="Genomic_DNA"/>
</dbReference>
<proteinExistence type="inferred from homology"/>
<evidence type="ECO:0000256" key="2">
    <source>
        <dbReference type="ARBA" id="ARBA00004123"/>
    </source>
</evidence>
<evidence type="ECO:0000256" key="3">
    <source>
        <dbReference type="ARBA" id="ARBA00006958"/>
    </source>
</evidence>
<evidence type="ECO:0000256" key="5">
    <source>
        <dbReference type="ARBA" id="ARBA00022723"/>
    </source>
</evidence>
<evidence type="ECO:0000256" key="4">
    <source>
        <dbReference type="ARBA" id="ARBA00022722"/>
    </source>
</evidence>
<evidence type="ECO:0000259" key="8">
    <source>
        <dbReference type="Pfam" id="PF13359"/>
    </source>
</evidence>
<feature type="domain" description="DDE Tnp4" evidence="8">
    <location>
        <begin position="348"/>
        <end position="511"/>
    </location>
</feature>
<keyword evidence="7" id="KW-0539">Nucleus</keyword>
<comment type="caution">
    <text evidence="9">The sequence shown here is derived from an EMBL/GenBank/DDBJ whole genome shotgun (WGS) entry which is preliminary data.</text>
</comment>
<reference evidence="9" key="1">
    <citation type="submission" date="2021-03" db="EMBL/GenBank/DDBJ databases">
        <authorList>
            <person name="Bekaert M."/>
        </authorList>
    </citation>
    <scope>NUCLEOTIDE SEQUENCE</scope>
</reference>
<evidence type="ECO:0000313" key="9">
    <source>
        <dbReference type="EMBL" id="CAG2194764.1"/>
    </source>
</evidence>
<gene>
    <name evidence="9" type="ORF">MEDL_9752</name>
</gene>
<dbReference type="GO" id="GO:0004518">
    <property type="term" value="F:nuclease activity"/>
    <property type="evidence" value="ECO:0007669"/>
    <property type="project" value="UniProtKB-KW"/>
</dbReference>
<dbReference type="OrthoDB" id="5983017at2759"/>